<dbReference type="GO" id="GO:0000976">
    <property type="term" value="F:transcription cis-regulatory region binding"/>
    <property type="evidence" value="ECO:0007669"/>
    <property type="project" value="TreeGrafter"/>
</dbReference>
<dbReference type="Proteomes" id="UP000432464">
    <property type="component" value="Unassembled WGS sequence"/>
</dbReference>
<evidence type="ECO:0000256" key="1">
    <source>
        <dbReference type="ARBA" id="ARBA00023125"/>
    </source>
</evidence>
<gene>
    <name evidence="4" type="ORF">GLP40_07230</name>
</gene>
<evidence type="ECO:0000259" key="3">
    <source>
        <dbReference type="PROSITE" id="PS50977"/>
    </source>
</evidence>
<comment type="caution">
    <text evidence="4">The sequence shown here is derived from an EMBL/GenBank/DDBJ whole genome shotgun (WGS) entry which is preliminary data.</text>
</comment>
<dbReference type="GO" id="GO:0003700">
    <property type="term" value="F:DNA-binding transcription factor activity"/>
    <property type="evidence" value="ECO:0007669"/>
    <property type="project" value="TreeGrafter"/>
</dbReference>
<evidence type="ECO:0000256" key="2">
    <source>
        <dbReference type="PROSITE-ProRule" id="PRU00335"/>
    </source>
</evidence>
<accession>A0A6I3KYG2</accession>
<dbReference type="PANTHER" id="PTHR30055:SF226">
    <property type="entry name" value="HTH-TYPE TRANSCRIPTIONAL REGULATOR PKSA"/>
    <property type="match status" value="1"/>
</dbReference>
<keyword evidence="5" id="KW-1185">Reference proteome</keyword>
<reference evidence="4 5" key="1">
    <citation type="submission" date="2019-11" db="EMBL/GenBank/DDBJ databases">
        <title>Nocardia sp. nov. CT2-14 isolated from soil.</title>
        <authorList>
            <person name="Kanchanasin P."/>
            <person name="Tanasupawat S."/>
            <person name="Yuki M."/>
            <person name="Kudo T."/>
        </authorList>
    </citation>
    <scope>NUCLEOTIDE SEQUENCE [LARGE SCALE GENOMIC DNA]</scope>
    <source>
        <strain evidence="4 5">CT2-14</strain>
    </source>
</reference>
<feature type="DNA-binding region" description="H-T-H motif" evidence="2">
    <location>
        <begin position="89"/>
        <end position="108"/>
    </location>
</feature>
<dbReference type="PANTHER" id="PTHR30055">
    <property type="entry name" value="HTH-TYPE TRANSCRIPTIONAL REGULATOR RUTR"/>
    <property type="match status" value="1"/>
</dbReference>
<dbReference type="PRINTS" id="PR00455">
    <property type="entry name" value="HTHTETR"/>
</dbReference>
<evidence type="ECO:0000313" key="5">
    <source>
        <dbReference type="Proteomes" id="UP000432464"/>
    </source>
</evidence>
<dbReference type="Gene3D" id="1.10.357.10">
    <property type="entry name" value="Tetracycline Repressor, domain 2"/>
    <property type="match status" value="1"/>
</dbReference>
<dbReference type="Pfam" id="PF00440">
    <property type="entry name" value="TetR_N"/>
    <property type="match status" value="1"/>
</dbReference>
<dbReference type="InterPro" id="IPR009057">
    <property type="entry name" value="Homeodomain-like_sf"/>
</dbReference>
<keyword evidence="1 2" id="KW-0238">DNA-binding</keyword>
<organism evidence="4 5">
    <name type="scientific">Nocardia aurantiaca</name>
    <dbReference type="NCBI Taxonomy" id="2675850"/>
    <lineage>
        <taxon>Bacteria</taxon>
        <taxon>Bacillati</taxon>
        <taxon>Actinomycetota</taxon>
        <taxon>Actinomycetes</taxon>
        <taxon>Mycobacteriales</taxon>
        <taxon>Nocardiaceae</taxon>
        <taxon>Nocardia</taxon>
    </lineage>
</organism>
<evidence type="ECO:0000313" key="4">
    <source>
        <dbReference type="EMBL" id="MTE12569.1"/>
    </source>
</evidence>
<protein>
    <submittedName>
        <fullName evidence="4">TetR family transcriptional regulator</fullName>
    </submittedName>
</protein>
<proteinExistence type="predicted"/>
<sequence>MFLSRRYLADRARNHVRFMFAAAGRSGGTDVPPDRMRGCRRRAVCDHDPVSELGRLRRTPVQSRSRERVERILDATRELVDEHGMDAVTTRGIAERAAVPIATLYQFFANREAVFRQLLDRDMEQIDRRVAAEIETLRADDIAHAITVFATVHRTHFLRHLEFVALYFAFGDSKLVRTHQRRCAQSFGHLLLTSGVMPAHTDPRVFGVAIAIAEGTIEHAYRDIPRNEWVVSQGRLVLQLYLESQCG</sequence>
<dbReference type="InterPro" id="IPR050109">
    <property type="entry name" value="HTH-type_TetR-like_transc_reg"/>
</dbReference>
<dbReference type="PROSITE" id="PS50977">
    <property type="entry name" value="HTH_TETR_2"/>
    <property type="match status" value="1"/>
</dbReference>
<dbReference type="EMBL" id="WMBB01000003">
    <property type="protein sequence ID" value="MTE12569.1"/>
    <property type="molecule type" value="Genomic_DNA"/>
</dbReference>
<dbReference type="SUPFAM" id="SSF46689">
    <property type="entry name" value="Homeodomain-like"/>
    <property type="match status" value="1"/>
</dbReference>
<dbReference type="AlphaFoldDB" id="A0A6I3KYG2"/>
<name>A0A6I3KYG2_9NOCA</name>
<feature type="domain" description="HTH tetR-type" evidence="3">
    <location>
        <begin position="66"/>
        <end position="126"/>
    </location>
</feature>
<dbReference type="InterPro" id="IPR001647">
    <property type="entry name" value="HTH_TetR"/>
</dbReference>